<dbReference type="EMBL" id="LZRT01000121">
    <property type="protein sequence ID" value="OUM84648.1"/>
    <property type="molecule type" value="Genomic_DNA"/>
</dbReference>
<dbReference type="Pfam" id="PF06962">
    <property type="entry name" value="rRNA_methylase"/>
    <property type="match status" value="1"/>
</dbReference>
<reference evidence="2" key="1">
    <citation type="submission" date="2016-06" db="EMBL/GenBank/DDBJ databases">
        <authorList>
            <person name="Nascimento L."/>
            <person name="Pereira R.V."/>
            <person name="Martins L.F."/>
            <person name="Quaggio R.B."/>
            <person name="Silva A.M."/>
            <person name="Setubal J.C."/>
        </authorList>
    </citation>
    <scope>NUCLEOTIDE SEQUENCE [LARGE SCALE GENOMIC DNA]</scope>
</reference>
<name>A0A1Y3PHR9_9BACI</name>
<dbReference type="Gene3D" id="3.40.50.150">
    <property type="entry name" value="Vaccinia Virus protein VP39"/>
    <property type="match status" value="1"/>
</dbReference>
<evidence type="ECO:0000313" key="1">
    <source>
        <dbReference type="EMBL" id="OUM84648.1"/>
    </source>
</evidence>
<sequence>MILPPALALSHQLIRQVVQPGDIVIDATVGNGHDTCFLAECVGPAGKVYGFDIQSLALTRAAERLVQRNLLERVHLIHAGHEEMRHFIPKELHGAIRAVMFNLGYLPGSDKSVTTQADTTIAALEAALHMLTLGGLISVVIYSGHPTGKIEQTALYQWASRLDQQAVHVAAYQFLNQKGDPPSLMAMEKKRDFPR</sequence>
<accession>A0A1Y3PHR9</accession>
<dbReference type="InterPro" id="IPR010719">
    <property type="entry name" value="MnmM_MeTrfase"/>
</dbReference>
<dbReference type="PANTHER" id="PTHR35276:SF1">
    <property type="entry name" value="TRNA (MNM(5)S(2)U34)-METHYLTRANSFERASE, CHLOROPLASTIC"/>
    <property type="match status" value="1"/>
</dbReference>
<comment type="caution">
    <text evidence="1">The sequence shown here is derived from an EMBL/GenBank/DDBJ whole genome shotgun (WGS) entry which is preliminary data.</text>
</comment>
<dbReference type="InterPro" id="IPR029063">
    <property type="entry name" value="SAM-dependent_MTases_sf"/>
</dbReference>
<keyword evidence="1" id="KW-0808">Transferase</keyword>
<dbReference type="AlphaFoldDB" id="A0A1Y3PHR9"/>
<proteinExistence type="predicted"/>
<dbReference type="CDD" id="cd02440">
    <property type="entry name" value="AdoMet_MTases"/>
    <property type="match status" value="1"/>
</dbReference>
<dbReference type="GO" id="GO:0008168">
    <property type="term" value="F:methyltransferase activity"/>
    <property type="evidence" value="ECO:0007669"/>
    <property type="project" value="UniProtKB-KW"/>
</dbReference>
<gene>
    <name evidence="1" type="ORF">BAA01_05780</name>
</gene>
<evidence type="ECO:0000313" key="2">
    <source>
        <dbReference type="Proteomes" id="UP000196475"/>
    </source>
</evidence>
<dbReference type="PANTHER" id="PTHR35276">
    <property type="entry name" value="S-ADENOSYL-L-METHIONINE-DEPENDENT METHYLTRANSFERASES SUPERFAMILY PROTEIN"/>
    <property type="match status" value="1"/>
</dbReference>
<organism evidence="1 2">
    <name type="scientific">Bacillus thermozeamaize</name>
    <dbReference type="NCBI Taxonomy" id="230954"/>
    <lineage>
        <taxon>Bacteria</taxon>
        <taxon>Bacillati</taxon>
        <taxon>Bacillota</taxon>
        <taxon>Bacilli</taxon>
        <taxon>Bacillales</taxon>
        <taxon>Bacillaceae</taxon>
        <taxon>Bacillus</taxon>
    </lineage>
</organism>
<dbReference type="GO" id="GO:0032259">
    <property type="term" value="P:methylation"/>
    <property type="evidence" value="ECO:0007669"/>
    <property type="project" value="UniProtKB-KW"/>
</dbReference>
<keyword evidence="1" id="KW-0489">Methyltransferase</keyword>
<dbReference type="SUPFAM" id="SSF53335">
    <property type="entry name" value="S-adenosyl-L-methionine-dependent methyltransferases"/>
    <property type="match status" value="1"/>
</dbReference>
<protein>
    <submittedName>
        <fullName evidence="1">rRNA methyltransferase</fullName>
    </submittedName>
</protein>
<dbReference type="Proteomes" id="UP000196475">
    <property type="component" value="Unassembled WGS sequence"/>
</dbReference>